<sequence length="258" mass="29042">MKYKKTLIFSIFILILAVGFGGWYYNAHKESSYAVKQTRTATVFIPGLGGNFITSDYMVSSWDKDGVATRALQVYVKNDGKVETTKQFAKVGKNNPVIQANFQTNNKPAQEARLMPNLMRYLHQKYGIKHVNLTGHSSGGEIIYNYLTDKDGLNKVPAKDLPQVDHFVSMANTYPLHDKNIKNLPKNLKILNFCGDIDHTGSDGLIPTQEVKPFGTLVKGHVKGYKFMVYHGDPQQAQHSMLHENPAVNKIIAQYMYN</sequence>
<accession>G2KVB3</accession>
<organism evidence="2 3">
    <name type="scientific">Fructilactobacillus sanfranciscensis (strain TMW 1.1304)</name>
    <name type="common">Lactobacillus sanfranciscensis</name>
    <dbReference type="NCBI Taxonomy" id="714313"/>
    <lineage>
        <taxon>Bacteria</taxon>
        <taxon>Bacillati</taxon>
        <taxon>Bacillota</taxon>
        <taxon>Bacilli</taxon>
        <taxon>Lactobacillales</taxon>
        <taxon>Lactobacillaceae</taxon>
        <taxon>Fructilactobacillus</taxon>
    </lineage>
</organism>
<dbReference type="EMBL" id="CP002461">
    <property type="protein sequence ID" value="AEN98711.1"/>
    <property type="molecule type" value="Genomic_DNA"/>
</dbReference>
<keyword evidence="1" id="KW-0472">Membrane</keyword>
<evidence type="ECO:0008006" key="4">
    <source>
        <dbReference type="Google" id="ProtNLM"/>
    </source>
</evidence>
<proteinExistence type="predicted"/>
<dbReference type="Proteomes" id="UP000001285">
    <property type="component" value="Chromosome"/>
</dbReference>
<dbReference type="OrthoDB" id="503948at2"/>
<dbReference type="InterPro" id="IPR029058">
    <property type="entry name" value="AB_hydrolase_fold"/>
</dbReference>
<evidence type="ECO:0000313" key="2">
    <source>
        <dbReference type="EMBL" id="AEN98711.1"/>
    </source>
</evidence>
<dbReference type="InterPro" id="IPR010315">
    <property type="entry name" value="DUF915_hydro-like"/>
</dbReference>
<dbReference type="Pfam" id="PF06028">
    <property type="entry name" value="DUF915"/>
    <property type="match status" value="2"/>
</dbReference>
<evidence type="ECO:0000313" key="3">
    <source>
        <dbReference type="Proteomes" id="UP000001285"/>
    </source>
</evidence>
<dbReference type="AlphaFoldDB" id="G2KVB3"/>
<dbReference type="SUPFAM" id="SSF53474">
    <property type="entry name" value="alpha/beta-Hydrolases"/>
    <property type="match status" value="1"/>
</dbReference>
<dbReference type="RefSeq" id="WP_014081572.1">
    <property type="nucleotide sequence ID" value="NC_015978.1"/>
</dbReference>
<feature type="transmembrane region" description="Helical" evidence="1">
    <location>
        <begin position="7"/>
        <end position="25"/>
    </location>
</feature>
<gene>
    <name evidence="2" type="ordered locus">LSA_02520</name>
</gene>
<dbReference type="HOGENOM" id="CLU_077377_0_0_9"/>
<name>G2KVB3_FRUST</name>
<dbReference type="KEGG" id="lsn:LSA_02520"/>
<keyword evidence="1" id="KW-1133">Transmembrane helix</keyword>
<reference evidence="2 3" key="1">
    <citation type="journal article" date="2011" name="Microb. Cell Fact.">
        <title>Genomic analysis reveals Lactobacillus sanfranciscensis as stable element in traditional sourdoughs.</title>
        <authorList>
            <person name="Vogel R.F."/>
            <person name="Pavlovic M."/>
            <person name="Ehrmann M.A."/>
            <person name="Wiezer A."/>
            <person name="Liesegang H."/>
            <person name="Offschanka S."/>
            <person name="Voget S."/>
            <person name="Angelov A."/>
            <person name="Bocker G."/>
            <person name="Liebl W."/>
        </authorList>
    </citation>
    <scope>NUCLEOTIDE SEQUENCE [LARGE SCALE GENOMIC DNA]</scope>
    <source>
        <strain evidence="2 3">TMW 1.1304</strain>
    </source>
</reference>
<keyword evidence="3" id="KW-1185">Reference proteome</keyword>
<evidence type="ECO:0000256" key="1">
    <source>
        <dbReference type="SAM" id="Phobius"/>
    </source>
</evidence>
<dbReference type="STRING" id="714313.LSA_02520"/>
<dbReference type="Gene3D" id="3.40.50.1820">
    <property type="entry name" value="alpha/beta hydrolase"/>
    <property type="match status" value="1"/>
</dbReference>
<protein>
    <recommendedName>
        <fullName evidence="4">Alpha/beta hydrolase</fullName>
    </recommendedName>
</protein>
<keyword evidence="1" id="KW-0812">Transmembrane</keyword>
<dbReference type="eggNOG" id="COG4814">
    <property type="taxonomic scope" value="Bacteria"/>
</dbReference>